<keyword evidence="10" id="KW-0067">ATP-binding</keyword>
<feature type="coiled-coil region" evidence="14">
    <location>
        <begin position="94"/>
        <end position="159"/>
    </location>
</feature>
<keyword evidence="6" id="KW-0808">Transferase</keyword>
<comment type="catalytic activity">
    <reaction evidence="1">
        <text>ATP + protein L-histidine = ADP + protein N-phospho-L-histidine.</text>
        <dbReference type="EC" id="2.7.13.3"/>
    </reaction>
</comment>
<protein>
    <recommendedName>
        <fullName evidence="3">histidine kinase</fullName>
        <ecNumber evidence="3">2.7.13.3</ecNumber>
    </recommendedName>
</protein>
<evidence type="ECO:0000256" key="7">
    <source>
        <dbReference type="ARBA" id="ARBA00022692"/>
    </source>
</evidence>
<evidence type="ECO:0000256" key="8">
    <source>
        <dbReference type="ARBA" id="ARBA00022741"/>
    </source>
</evidence>
<evidence type="ECO:0000256" key="12">
    <source>
        <dbReference type="ARBA" id="ARBA00023012"/>
    </source>
</evidence>
<dbReference type="InterPro" id="IPR005467">
    <property type="entry name" value="His_kinase_dom"/>
</dbReference>
<dbReference type="PANTHER" id="PTHR45453">
    <property type="entry name" value="PHOSPHATE REGULON SENSOR PROTEIN PHOR"/>
    <property type="match status" value="1"/>
</dbReference>
<dbReference type="CDD" id="cd00082">
    <property type="entry name" value="HisKA"/>
    <property type="match status" value="1"/>
</dbReference>
<feature type="transmembrane region" description="Helical" evidence="15">
    <location>
        <begin position="12"/>
        <end position="30"/>
    </location>
</feature>
<sequence>MKWKNYLRDSRLLLLTFFLALSITTIIIWLDPNVHIHISNLLYLLLILAILFSSYLVFDYRRKKGFLREIKEKVETGTILEPSQVHSFEEKSYIVLLNIHKRQYEQRLEQIQNEQKEWHEYITSWVHEIKTPISVSKMMIETDQKIGSLEEEIEKIEHLVEQALYFNRTSDFSKDYFIQEMDVEQIIKEVIKKNRRLFFSKKIRLQLSFSSLEVLSDKKGLIFILDQFLSNSLKYTPVGGEIVIHIDQNEKRITIRDNGIGIPAEDVPRVFQKGFTGKNGRQVASSTGMGLYLANKIADKLGHQLSLQSQEGSYTEASICFSKTVQMLREEFTR</sequence>
<keyword evidence="5" id="KW-0597">Phosphoprotein</keyword>
<evidence type="ECO:0000256" key="3">
    <source>
        <dbReference type="ARBA" id="ARBA00012438"/>
    </source>
</evidence>
<keyword evidence="13 15" id="KW-0472">Membrane</keyword>
<keyword evidence="12" id="KW-0902">Two-component regulatory system</keyword>
<gene>
    <name evidence="17" type="ORF">J2S07_002080</name>
</gene>
<dbReference type="SMART" id="SM00387">
    <property type="entry name" value="HATPase_c"/>
    <property type="match status" value="1"/>
</dbReference>
<dbReference type="InterPro" id="IPR050351">
    <property type="entry name" value="BphY/WalK/GraS-like"/>
</dbReference>
<dbReference type="Gene3D" id="3.30.565.10">
    <property type="entry name" value="Histidine kinase-like ATPase, C-terminal domain"/>
    <property type="match status" value="1"/>
</dbReference>
<evidence type="ECO:0000256" key="1">
    <source>
        <dbReference type="ARBA" id="ARBA00000085"/>
    </source>
</evidence>
<dbReference type="SUPFAM" id="SSF47384">
    <property type="entry name" value="Homodimeric domain of signal transducing histidine kinase"/>
    <property type="match status" value="1"/>
</dbReference>
<dbReference type="InterPro" id="IPR004358">
    <property type="entry name" value="Sig_transdc_His_kin-like_C"/>
</dbReference>
<evidence type="ECO:0000256" key="14">
    <source>
        <dbReference type="SAM" id="Coils"/>
    </source>
</evidence>
<dbReference type="GO" id="GO:0016301">
    <property type="term" value="F:kinase activity"/>
    <property type="evidence" value="ECO:0007669"/>
    <property type="project" value="UniProtKB-KW"/>
</dbReference>
<name>A0ABT9V4J4_9BACL</name>
<dbReference type="SUPFAM" id="SSF55874">
    <property type="entry name" value="ATPase domain of HSP90 chaperone/DNA topoisomerase II/histidine kinase"/>
    <property type="match status" value="1"/>
</dbReference>
<dbReference type="EMBL" id="JAUSTU010000008">
    <property type="protein sequence ID" value="MDQ0155775.1"/>
    <property type="molecule type" value="Genomic_DNA"/>
</dbReference>
<dbReference type="InterPro" id="IPR003594">
    <property type="entry name" value="HATPase_dom"/>
</dbReference>
<feature type="domain" description="Histidine kinase" evidence="16">
    <location>
        <begin position="124"/>
        <end position="325"/>
    </location>
</feature>
<comment type="caution">
    <text evidence="17">The sequence shown here is derived from an EMBL/GenBank/DDBJ whole genome shotgun (WGS) entry which is preliminary data.</text>
</comment>
<evidence type="ECO:0000256" key="6">
    <source>
        <dbReference type="ARBA" id="ARBA00022679"/>
    </source>
</evidence>
<keyword evidence="11 15" id="KW-1133">Transmembrane helix</keyword>
<evidence type="ECO:0000259" key="16">
    <source>
        <dbReference type="PROSITE" id="PS50109"/>
    </source>
</evidence>
<evidence type="ECO:0000313" key="17">
    <source>
        <dbReference type="EMBL" id="MDQ0155775.1"/>
    </source>
</evidence>
<evidence type="ECO:0000313" key="18">
    <source>
        <dbReference type="Proteomes" id="UP001231362"/>
    </source>
</evidence>
<evidence type="ECO:0000256" key="5">
    <source>
        <dbReference type="ARBA" id="ARBA00022553"/>
    </source>
</evidence>
<keyword evidence="7 15" id="KW-0812">Transmembrane</keyword>
<keyword evidence="4" id="KW-1003">Cell membrane</keyword>
<dbReference type="PROSITE" id="PS50109">
    <property type="entry name" value="HIS_KIN"/>
    <property type="match status" value="1"/>
</dbReference>
<dbReference type="EC" id="2.7.13.3" evidence="3"/>
<reference evidence="17 18" key="1">
    <citation type="submission" date="2023-07" db="EMBL/GenBank/DDBJ databases">
        <title>Genomic Encyclopedia of Type Strains, Phase IV (KMG-IV): sequencing the most valuable type-strain genomes for metagenomic binning, comparative biology and taxonomic classification.</title>
        <authorList>
            <person name="Goeker M."/>
        </authorList>
    </citation>
    <scope>NUCLEOTIDE SEQUENCE [LARGE SCALE GENOMIC DNA]</scope>
    <source>
        <strain evidence="17 18">DSM 23948</strain>
    </source>
</reference>
<dbReference type="InterPro" id="IPR036097">
    <property type="entry name" value="HisK_dim/P_sf"/>
</dbReference>
<feature type="transmembrane region" description="Helical" evidence="15">
    <location>
        <begin position="36"/>
        <end position="58"/>
    </location>
</feature>
<dbReference type="InterPro" id="IPR003661">
    <property type="entry name" value="HisK_dim/P_dom"/>
</dbReference>
<evidence type="ECO:0000256" key="9">
    <source>
        <dbReference type="ARBA" id="ARBA00022777"/>
    </source>
</evidence>
<dbReference type="PANTHER" id="PTHR45453:SF2">
    <property type="entry name" value="HISTIDINE KINASE"/>
    <property type="match status" value="1"/>
</dbReference>
<dbReference type="Proteomes" id="UP001231362">
    <property type="component" value="Unassembled WGS sequence"/>
</dbReference>
<keyword evidence="14" id="KW-0175">Coiled coil</keyword>
<evidence type="ECO:0000256" key="11">
    <source>
        <dbReference type="ARBA" id="ARBA00022989"/>
    </source>
</evidence>
<dbReference type="PRINTS" id="PR00344">
    <property type="entry name" value="BCTRLSENSOR"/>
</dbReference>
<evidence type="ECO:0000256" key="10">
    <source>
        <dbReference type="ARBA" id="ARBA00022840"/>
    </source>
</evidence>
<accession>A0ABT9V4J4</accession>
<keyword evidence="9 17" id="KW-0418">Kinase</keyword>
<organism evidence="17 18">
    <name type="scientific">Anoxybacillus andreesenii</name>
    <dbReference type="NCBI Taxonomy" id="1325932"/>
    <lineage>
        <taxon>Bacteria</taxon>
        <taxon>Bacillati</taxon>
        <taxon>Bacillota</taxon>
        <taxon>Bacilli</taxon>
        <taxon>Bacillales</taxon>
        <taxon>Anoxybacillaceae</taxon>
        <taxon>Anoxybacillus</taxon>
    </lineage>
</organism>
<dbReference type="RefSeq" id="WP_307150299.1">
    <property type="nucleotide sequence ID" value="NZ_JAUSTU010000008.1"/>
</dbReference>
<evidence type="ECO:0000256" key="4">
    <source>
        <dbReference type="ARBA" id="ARBA00022475"/>
    </source>
</evidence>
<dbReference type="InterPro" id="IPR036890">
    <property type="entry name" value="HATPase_C_sf"/>
</dbReference>
<evidence type="ECO:0000256" key="15">
    <source>
        <dbReference type="SAM" id="Phobius"/>
    </source>
</evidence>
<comment type="subcellular location">
    <subcellularLocation>
        <location evidence="2">Cell membrane</location>
        <topology evidence="2">Multi-pass membrane protein</topology>
    </subcellularLocation>
</comment>
<keyword evidence="18" id="KW-1185">Reference proteome</keyword>
<keyword evidence="8" id="KW-0547">Nucleotide-binding</keyword>
<evidence type="ECO:0000256" key="2">
    <source>
        <dbReference type="ARBA" id="ARBA00004651"/>
    </source>
</evidence>
<dbReference type="Pfam" id="PF02518">
    <property type="entry name" value="HATPase_c"/>
    <property type="match status" value="1"/>
</dbReference>
<evidence type="ECO:0000256" key="13">
    <source>
        <dbReference type="ARBA" id="ARBA00023136"/>
    </source>
</evidence>
<proteinExistence type="predicted"/>